<reference evidence="2" key="1">
    <citation type="journal article" date="2023" name="Science">
        <title>Genome structures resolve the early diversification of teleost fishes.</title>
        <authorList>
            <person name="Parey E."/>
            <person name="Louis A."/>
            <person name="Montfort J."/>
            <person name="Bouchez O."/>
            <person name="Roques C."/>
            <person name="Iampietro C."/>
            <person name="Lluch J."/>
            <person name="Castinel A."/>
            <person name="Donnadieu C."/>
            <person name="Desvignes T."/>
            <person name="Floi Bucao C."/>
            <person name="Jouanno E."/>
            <person name="Wen M."/>
            <person name="Mejri S."/>
            <person name="Dirks R."/>
            <person name="Jansen H."/>
            <person name="Henkel C."/>
            <person name="Chen W.J."/>
            <person name="Zahm M."/>
            <person name="Cabau C."/>
            <person name="Klopp C."/>
            <person name="Thompson A.W."/>
            <person name="Robinson-Rechavi M."/>
            <person name="Braasch I."/>
            <person name="Lecointre G."/>
            <person name="Bobe J."/>
            <person name="Postlethwait J.H."/>
            <person name="Berthelot C."/>
            <person name="Roest Crollius H."/>
            <person name="Guiguen Y."/>
        </authorList>
    </citation>
    <scope>NUCLEOTIDE SEQUENCE</scope>
    <source>
        <strain evidence="2">Concon-B</strain>
    </source>
</reference>
<gene>
    <name evidence="2" type="ORF">COCON_G00124110</name>
</gene>
<dbReference type="AlphaFoldDB" id="A0A9Q1DHC4"/>
<feature type="chain" id="PRO_5040170100" description="Secreted protein" evidence="1">
    <location>
        <begin position="18"/>
        <end position="104"/>
    </location>
</feature>
<proteinExistence type="predicted"/>
<evidence type="ECO:0008006" key="4">
    <source>
        <dbReference type="Google" id="ProtNLM"/>
    </source>
</evidence>
<evidence type="ECO:0000256" key="1">
    <source>
        <dbReference type="SAM" id="SignalP"/>
    </source>
</evidence>
<evidence type="ECO:0000313" key="3">
    <source>
        <dbReference type="Proteomes" id="UP001152803"/>
    </source>
</evidence>
<dbReference type="EMBL" id="JAFJMO010000008">
    <property type="protein sequence ID" value="KAJ8269804.1"/>
    <property type="molecule type" value="Genomic_DNA"/>
</dbReference>
<comment type="caution">
    <text evidence="2">The sequence shown here is derived from an EMBL/GenBank/DDBJ whole genome shotgun (WGS) entry which is preliminary data.</text>
</comment>
<protein>
    <recommendedName>
        <fullName evidence="4">Secreted protein</fullName>
    </recommendedName>
</protein>
<organism evidence="2 3">
    <name type="scientific">Conger conger</name>
    <name type="common">Conger eel</name>
    <name type="synonym">Muraena conger</name>
    <dbReference type="NCBI Taxonomy" id="82655"/>
    <lineage>
        <taxon>Eukaryota</taxon>
        <taxon>Metazoa</taxon>
        <taxon>Chordata</taxon>
        <taxon>Craniata</taxon>
        <taxon>Vertebrata</taxon>
        <taxon>Euteleostomi</taxon>
        <taxon>Actinopterygii</taxon>
        <taxon>Neopterygii</taxon>
        <taxon>Teleostei</taxon>
        <taxon>Anguilliformes</taxon>
        <taxon>Congridae</taxon>
        <taxon>Conger</taxon>
    </lineage>
</organism>
<keyword evidence="1" id="KW-0732">Signal</keyword>
<evidence type="ECO:0000313" key="2">
    <source>
        <dbReference type="EMBL" id="KAJ8269804.1"/>
    </source>
</evidence>
<feature type="signal peptide" evidence="1">
    <location>
        <begin position="1"/>
        <end position="17"/>
    </location>
</feature>
<accession>A0A9Q1DHC4</accession>
<name>A0A9Q1DHC4_CONCO</name>
<sequence>MGFLLPSALCLSPLSSSVVLAPPPHEPAVVWPDTHDCCCAGDPTEAATALGEKEREREREQSFLRVCTCVCSLHHCSVLERRIKSTAGKEERQRESDRQTERNG</sequence>
<dbReference type="Proteomes" id="UP001152803">
    <property type="component" value="Unassembled WGS sequence"/>
</dbReference>
<keyword evidence="3" id="KW-1185">Reference proteome</keyword>